<evidence type="ECO:0000313" key="2">
    <source>
        <dbReference type="EMBL" id="MDQ0272725.1"/>
    </source>
</evidence>
<feature type="domain" description="Intradiol ring-cleavage dioxygenases" evidence="1">
    <location>
        <begin position="79"/>
        <end position="208"/>
    </location>
</feature>
<evidence type="ECO:0000313" key="3">
    <source>
        <dbReference type="Proteomes" id="UP001238088"/>
    </source>
</evidence>
<reference evidence="2 3" key="1">
    <citation type="submission" date="2023-07" db="EMBL/GenBank/DDBJ databases">
        <title>Genomic Encyclopedia of Type Strains, Phase IV (KMG-IV): sequencing the most valuable type-strain genomes for metagenomic binning, comparative biology and taxonomic classification.</title>
        <authorList>
            <person name="Goeker M."/>
        </authorList>
    </citation>
    <scope>NUCLEOTIDE SEQUENCE [LARGE SCALE GENOMIC DNA]</scope>
    <source>
        <strain evidence="2 3">DSM 23494</strain>
    </source>
</reference>
<proteinExistence type="predicted"/>
<dbReference type="PANTHER" id="PTHR34315">
    <property type="match status" value="1"/>
</dbReference>
<dbReference type="EMBL" id="JAUSUB010000027">
    <property type="protein sequence ID" value="MDQ0272725.1"/>
    <property type="molecule type" value="Genomic_DNA"/>
</dbReference>
<comment type="caution">
    <text evidence="2">The sequence shown here is derived from an EMBL/GenBank/DDBJ whole genome shotgun (WGS) entry which is preliminary data.</text>
</comment>
<keyword evidence="3" id="KW-1185">Reference proteome</keyword>
<evidence type="ECO:0000259" key="1">
    <source>
        <dbReference type="Pfam" id="PF00775"/>
    </source>
</evidence>
<dbReference type="Pfam" id="PF00775">
    <property type="entry name" value="Dioxygenase_C"/>
    <property type="match status" value="1"/>
</dbReference>
<accession>A0ABU0ANF4</accession>
<dbReference type="RefSeq" id="WP_307478160.1">
    <property type="nucleotide sequence ID" value="NZ_JAUSUB010000027.1"/>
</dbReference>
<dbReference type="Gene3D" id="2.60.130.10">
    <property type="entry name" value="Aromatic compound dioxygenase"/>
    <property type="match status" value="1"/>
</dbReference>
<dbReference type="InterPro" id="IPR015889">
    <property type="entry name" value="Intradiol_dOase_core"/>
</dbReference>
<organism evidence="2 3">
    <name type="scientific">Cytobacillus purgationiresistens</name>
    <dbReference type="NCBI Taxonomy" id="863449"/>
    <lineage>
        <taxon>Bacteria</taxon>
        <taxon>Bacillati</taxon>
        <taxon>Bacillota</taxon>
        <taxon>Bacilli</taxon>
        <taxon>Bacillales</taxon>
        <taxon>Bacillaceae</taxon>
        <taxon>Cytobacillus</taxon>
    </lineage>
</organism>
<dbReference type="Proteomes" id="UP001238088">
    <property type="component" value="Unassembled WGS sequence"/>
</dbReference>
<dbReference type="InterPro" id="IPR000627">
    <property type="entry name" value="Intradiol_dOase_C"/>
</dbReference>
<dbReference type="SUPFAM" id="SSF49482">
    <property type="entry name" value="Aromatic compound dioxygenase"/>
    <property type="match status" value="1"/>
</dbReference>
<dbReference type="PANTHER" id="PTHR34315:SF1">
    <property type="entry name" value="INTRADIOL RING-CLEAVAGE DIOXYGENASES DOMAIN-CONTAINING PROTEIN-RELATED"/>
    <property type="match status" value="1"/>
</dbReference>
<protein>
    <submittedName>
        <fullName evidence="2">Protocatechuate 3,4-dioxygenase beta subunit</fullName>
    </submittedName>
</protein>
<sequence length="269" mass="31380">MFNKQYNSWNPEYHPHAQTRQLPKYEQLNQSLNNQLILHHPQTQQIKGLYFTSNTHTFLTLSYSFEDTNQCILSSQAEEGPFYLENTPYCRDIRENQTGEDLLLRLKVVNVKGCTAISGAEVHLWHSNAFGDYSGYDNSVLENEDNPEHIKPTNNETFLRCRQTADAEGMVEFLTKFPGWYETRTIHILMKVFVKEKEVLTTQIFFPQGFNYMIQSKPPYYKRYFSPVINEDDFVLRDSHGVQGAWPKIRRKGQGYKGTLTIGVMLKDD</sequence>
<gene>
    <name evidence="2" type="ORF">J2S17_004618</name>
</gene>
<name>A0ABU0ANF4_9BACI</name>